<evidence type="ECO:0000313" key="6">
    <source>
        <dbReference type="EMBL" id="MDQ0176150.1"/>
    </source>
</evidence>
<dbReference type="Pfam" id="PF13307">
    <property type="entry name" value="Helicase_C_2"/>
    <property type="match status" value="1"/>
</dbReference>
<dbReference type="PANTHER" id="PTHR11472:SF57">
    <property type="entry name" value="ATP-DEPENDENT HELICASE YPVA-RELATED"/>
    <property type="match status" value="1"/>
</dbReference>
<evidence type="ECO:0000256" key="3">
    <source>
        <dbReference type="ARBA" id="ARBA00022840"/>
    </source>
</evidence>
<dbReference type="GO" id="GO:0016787">
    <property type="term" value="F:hydrolase activity"/>
    <property type="evidence" value="ECO:0007669"/>
    <property type="project" value="UniProtKB-KW"/>
</dbReference>
<evidence type="ECO:0000313" key="7">
    <source>
        <dbReference type="Proteomes" id="UP001223586"/>
    </source>
</evidence>
<keyword evidence="7" id="KW-1185">Reference proteome</keyword>
<accession>A0ABT9WSF9</accession>
<dbReference type="EC" id="3.6.4.12" evidence="6"/>
<sequence>MQQSLPFPITKANSFYQSMANWIADVFYDILPEKGFELRDEQIFMAFQLEKAFKDKKVIFAEAGVGTGKTIVYLLYALSYARYVGKPAIIACADETLIEQLVKKEGDIQKLEKALNLEIDVRLAKSRDQYVCLKKLERAMLDSDDAWLKNVYAKIPDFVYQTHSMTSYEKYGDRKDYPLLTEKEWQRISWDSLQDCFTCDIRHRCGQTLHRDAYRKATDFIICSQDFYMEHIWTKESRKREGQLPLLPEESCVVFDEGHLLEFASQKAMTYRIKVQTVETLLTNFMQNDMREETLNLIEQVLELNNIWFQLLMKATVPVDGSNRLKLKKTPSIINVTKQLYDSIQQLTEALVFESELFQIDHYDLHIVEEYLEQMLYSLQLLIVENKGIHWMEEEGEERTLVMMPRLVEEVLEEKVFSKKIPFIFSSATLSTDNNFTYLAQSLGIHEYESFSVDSPFDYEKQMEVYLHKNKESKVEKWDTFIDIMLAAGGRTLVLFRSEADMMAFQAYAKEKQVHQLVLLFEGEREISNLVKQFQEQEETVLCAYHLWEGLDIPGSTLSNVIIDSLPYPPSDPVFEAKRSGYSSPFTEVDIPYMLLKLRQGMGRLIRTSTDTGTIHLWLTEYESTVLLPTIQTSFFKAAQFVSS</sequence>
<dbReference type="InterPro" id="IPR006555">
    <property type="entry name" value="ATP-dep_Helicase_C"/>
</dbReference>
<evidence type="ECO:0000256" key="4">
    <source>
        <dbReference type="ARBA" id="ARBA00038058"/>
    </source>
</evidence>
<comment type="similarity">
    <text evidence="4">Belongs to the helicase family. DinG subfamily.</text>
</comment>
<comment type="caution">
    <text evidence="6">The sequence shown here is derived from an EMBL/GenBank/DDBJ whole genome shotgun (WGS) entry which is preliminary data.</text>
</comment>
<keyword evidence="3" id="KW-0067">ATP-binding</keyword>
<dbReference type="EMBL" id="JAUSTT010000010">
    <property type="protein sequence ID" value="MDQ0176150.1"/>
    <property type="molecule type" value="Genomic_DNA"/>
</dbReference>
<keyword evidence="1" id="KW-0547">Nucleotide-binding</keyword>
<dbReference type="RefSeq" id="WP_307229074.1">
    <property type="nucleotide sequence ID" value="NZ_JAUSTT010000010.1"/>
</dbReference>
<dbReference type="InterPro" id="IPR027417">
    <property type="entry name" value="P-loop_NTPase"/>
</dbReference>
<keyword evidence="6" id="KW-0347">Helicase</keyword>
<reference evidence="6 7" key="1">
    <citation type="submission" date="2023-07" db="EMBL/GenBank/DDBJ databases">
        <title>Genomic Encyclopedia of Type Strains, Phase IV (KMG-IV): sequencing the most valuable type-strain genomes for metagenomic binning, comparative biology and taxonomic classification.</title>
        <authorList>
            <person name="Goeker M."/>
        </authorList>
    </citation>
    <scope>NUCLEOTIDE SEQUENCE [LARGE SCALE GENOMIC DNA]</scope>
    <source>
        <strain evidence="6 7">DSM 23837</strain>
    </source>
</reference>
<proteinExistence type="inferred from homology"/>
<organism evidence="6 7">
    <name type="scientific">Bacillus chungangensis</name>
    <dbReference type="NCBI Taxonomy" id="587633"/>
    <lineage>
        <taxon>Bacteria</taxon>
        <taxon>Bacillati</taxon>
        <taxon>Bacillota</taxon>
        <taxon>Bacilli</taxon>
        <taxon>Bacillales</taxon>
        <taxon>Bacillaceae</taxon>
        <taxon>Bacillus</taxon>
    </lineage>
</organism>
<evidence type="ECO:0000256" key="1">
    <source>
        <dbReference type="ARBA" id="ARBA00022741"/>
    </source>
</evidence>
<evidence type="ECO:0000259" key="5">
    <source>
        <dbReference type="PROSITE" id="PS51193"/>
    </source>
</evidence>
<keyword evidence="2 6" id="KW-0378">Hydrolase</keyword>
<dbReference type="GO" id="GO:0003678">
    <property type="term" value="F:DNA helicase activity"/>
    <property type="evidence" value="ECO:0007669"/>
    <property type="project" value="UniProtKB-EC"/>
</dbReference>
<dbReference type="InterPro" id="IPR014013">
    <property type="entry name" value="Helic_SF1/SF2_ATP-bd_DinG/Rad3"/>
</dbReference>
<dbReference type="PANTHER" id="PTHR11472">
    <property type="entry name" value="DNA REPAIR DEAD HELICASE RAD3/XP-D SUBFAMILY MEMBER"/>
    <property type="match status" value="1"/>
</dbReference>
<dbReference type="SUPFAM" id="SSF52540">
    <property type="entry name" value="P-loop containing nucleoside triphosphate hydrolases"/>
    <property type="match status" value="1"/>
</dbReference>
<gene>
    <name evidence="6" type="ORF">J2S08_001986</name>
</gene>
<evidence type="ECO:0000256" key="2">
    <source>
        <dbReference type="ARBA" id="ARBA00022801"/>
    </source>
</evidence>
<dbReference type="PROSITE" id="PS51193">
    <property type="entry name" value="HELICASE_ATP_BIND_2"/>
    <property type="match status" value="1"/>
</dbReference>
<name>A0ABT9WSF9_9BACI</name>
<dbReference type="Proteomes" id="UP001223586">
    <property type="component" value="Unassembled WGS sequence"/>
</dbReference>
<dbReference type="Gene3D" id="3.40.50.300">
    <property type="entry name" value="P-loop containing nucleotide triphosphate hydrolases"/>
    <property type="match status" value="2"/>
</dbReference>
<feature type="domain" description="Helicase ATP-binding" evidence="5">
    <location>
        <begin position="28"/>
        <end position="302"/>
    </location>
</feature>
<dbReference type="SMART" id="SM00491">
    <property type="entry name" value="HELICc2"/>
    <property type="match status" value="1"/>
</dbReference>
<protein>
    <submittedName>
        <fullName evidence="6">ATP-dependent DNA helicase DinG</fullName>
        <ecNumber evidence="6">3.6.4.12</ecNumber>
    </submittedName>
</protein>
<dbReference type="InterPro" id="IPR045028">
    <property type="entry name" value="DinG/Rad3-like"/>
</dbReference>